<name>A0ABM8Q6K9_9BACT</name>
<dbReference type="EMBL" id="CAJHOE010000003">
    <property type="protein sequence ID" value="CAD7288456.1"/>
    <property type="molecule type" value="Genomic_DNA"/>
</dbReference>
<keyword evidence="2" id="KW-1185">Reference proteome</keyword>
<organism evidence="1 2">
    <name type="scientific">Campylobacter suis</name>
    <dbReference type="NCBI Taxonomy" id="2790657"/>
    <lineage>
        <taxon>Bacteria</taxon>
        <taxon>Pseudomonadati</taxon>
        <taxon>Campylobacterota</taxon>
        <taxon>Epsilonproteobacteria</taxon>
        <taxon>Campylobacterales</taxon>
        <taxon>Campylobacteraceae</taxon>
        <taxon>Campylobacter</taxon>
    </lineage>
</organism>
<dbReference type="RefSeq" id="WP_230057072.1">
    <property type="nucleotide sequence ID" value="NZ_CAJHOE010000003.1"/>
</dbReference>
<accession>A0ABM8Q6K9</accession>
<gene>
    <name evidence="1" type="ORF">LMG8286_01316</name>
</gene>
<evidence type="ECO:0000313" key="1">
    <source>
        <dbReference type="EMBL" id="CAD7288456.1"/>
    </source>
</evidence>
<evidence type="ECO:0000313" key="2">
    <source>
        <dbReference type="Proteomes" id="UP000789359"/>
    </source>
</evidence>
<dbReference type="Proteomes" id="UP000789359">
    <property type="component" value="Unassembled WGS sequence"/>
</dbReference>
<proteinExistence type="predicted"/>
<evidence type="ECO:0008006" key="3">
    <source>
        <dbReference type="Google" id="ProtNLM"/>
    </source>
</evidence>
<protein>
    <recommendedName>
        <fullName evidence="3">Outer membrane liproprotein</fullName>
    </recommendedName>
</protein>
<sequence>MKIKILLLSIVMMAFVGCSSIKSMFCDACGDEGMRVDAHNKILFTHVIEVENDCSLCSKDGSKVFINGAGYGQNGALKCCLEKNMIDTNIGLKKVYFHRFTDERKSARSIVYTRKNGTQTVFNSNPRLEVLFYMFLEHELNSRGIVVVDTQTSPYTYRLDFKFYGLKGDYDRSAEYLSGSINGEFSLSNINLKRQKKINTRQVVEKLKASDSNDFDFFVALLVKQLAINVADEISKL</sequence>
<comment type="caution">
    <text evidence="1">The sequence shown here is derived from an EMBL/GenBank/DDBJ whole genome shotgun (WGS) entry which is preliminary data.</text>
</comment>
<reference evidence="1 2" key="1">
    <citation type="submission" date="2020-11" db="EMBL/GenBank/DDBJ databases">
        <authorList>
            <person name="Peeters C."/>
        </authorList>
    </citation>
    <scope>NUCLEOTIDE SEQUENCE [LARGE SCALE GENOMIC DNA]</scope>
    <source>
        <strain evidence="1 2">LMG 8286</strain>
    </source>
</reference>
<dbReference type="PROSITE" id="PS51257">
    <property type="entry name" value="PROKAR_LIPOPROTEIN"/>
    <property type="match status" value="1"/>
</dbReference>